<feature type="signal peptide" evidence="2">
    <location>
        <begin position="1"/>
        <end position="25"/>
    </location>
</feature>
<protein>
    <recommendedName>
        <fullName evidence="5">DUF2782 domain-containing protein</fullName>
    </recommendedName>
</protein>
<feature type="region of interest" description="Disordered" evidence="1">
    <location>
        <begin position="55"/>
        <end position="154"/>
    </location>
</feature>
<dbReference type="Proteomes" id="UP000308917">
    <property type="component" value="Unassembled WGS sequence"/>
</dbReference>
<evidence type="ECO:0000313" key="3">
    <source>
        <dbReference type="EMBL" id="THU05002.1"/>
    </source>
</evidence>
<organism evidence="3 4">
    <name type="scientific">Lampropedia puyangensis</name>
    <dbReference type="NCBI Taxonomy" id="1330072"/>
    <lineage>
        <taxon>Bacteria</taxon>
        <taxon>Pseudomonadati</taxon>
        <taxon>Pseudomonadota</taxon>
        <taxon>Betaproteobacteria</taxon>
        <taxon>Burkholderiales</taxon>
        <taxon>Comamonadaceae</taxon>
        <taxon>Lampropedia</taxon>
    </lineage>
</organism>
<name>A0A4S8FGI5_9BURK</name>
<gene>
    <name evidence="3" type="ORF">E9531_00110</name>
</gene>
<dbReference type="Gene3D" id="2.20.130.30">
    <property type="entry name" value="Protein of unknown function DUF2782"/>
    <property type="match status" value="1"/>
</dbReference>
<dbReference type="OrthoDB" id="8688876at2"/>
<dbReference type="AlphaFoldDB" id="A0A4S8FGI5"/>
<feature type="compositionally biased region" description="Polar residues" evidence="1">
    <location>
        <begin position="129"/>
        <end position="143"/>
    </location>
</feature>
<feature type="chain" id="PRO_5020860051" description="DUF2782 domain-containing protein" evidence="2">
    <location>
        <begin position="26"/>
        <end position="154"/>
    </location>
</feature>
<keyword evidence="2" id="KW-0732">Signal</keyword>
<feature type="compositionally biased region" description="Basic and acidic residues" evidence="1">
    <location>
        <begin position="97"/>
        <end position="108"/>
    </location>
</feature>
<evidence type="ECO:0008006" key="5">
    <source>
        <dbReference type="Google" id="ProtNLM"/>
    </source>
</evidence>
<comment type="caution">
    <text evidence="3">The sequence shown here is derived from an EMBL/GenBank/DDBJ whole genome shotgun (WGS) entry which is preliminary data.</text>
</comment>
<dbReference type="RefSeq" id="WP_136571712.1">
    <property type="nucleotide sequence ID" value="NZ_STFG01000001.1"/>
</dbReference>
<keyword evidence="4" id="KW-1185">Reference proteome</keyword>
<evidence type="ECO:0000256" key="1">
    <source>
        <dbReference type="SAM" id="MobiDB-lite"/>
    </source>
</evidence>
<reference evidence="3 4" key="1">
    <citation type="journal article" date="2015" name="Antonie Van Leeuwenhoek">
        <title>Lampropedia puyangensis sp. nov., isolated from symptomatic bark of Populus ? euramericana canker and emended description of Lampropedia hyalina (Ehrenberg 1832) Lee et al. 2004.</title>
        <authorList>
            <person name="Li Y."/>
            <person name="Wang T."/>
            <person name="Piao C.G."/>
            <person name="Wang L.F."/>
            <person name="Tian G.Z."/>
            <person name="Zhu T.H."/>
            <person name="Guo M.W."/>
        </authorList>
    </citation>
    <scope>NUCLEOTIDE SEQUENCE [LARGE SCALE GENOMIC DNA]</scope>
    <source>
        <strain evidence="3 4">2-bin</strain>
    </source>
</reference>
<evidence type="ECO:0000256" key="2">
    <source>
        <dbReference type="SAM" id="SignalP"/>
    </source>
</evidence>
<proteinExistence type="predicted"/>
<evidence type="ECO:0000313" key="4">
    <source>
        <dbReference type="Proteomes" id="UP000308917"/>
    </source>
</evidence>
<dbReference type="EMBL" id="STFG01000001">
    <property type="protein sequence ID" value="THU05002.1"/>
    <property type="molecule type" value="Genomic_DNA"/>
</dbReference>
<accession>A0A4S8FGI5</accession>
<sequence>MTSILTSSKPLNVAFRLASRQVVMAVFLAAAVGSAAAEQTGGEAAAKAAPVVSERVVSGQATQSEKAASVQGAELLPKGQPEAERSPVRSYQQDAGSRIEELRVHGQTREITVTPAGTMPSYEVVPGSSRHNAISTGRSNDGTNGPRRWKVGEF</sequence>